<evidence type="ECO:0000313" key="1">
    <source>
        <dbReference type="EMBL" id="MTW00498.1"/>
    </source>
</evidence>
<dbReference type="AlphaFoldDB" id="A0A6L6PU01"/>
<dbReference type="OrthoDB" id="9113496at2"/>
<gene>
    <name evidence="1" type="ORF">GM668_00195</name>
</gene>
<name>A0A6L6PU01_9BURK</name>
<organism evidence="1 2">
    <name type="scientific">Pseudoduganella ginsengisoli</name>
    <dbReference type="NCBI Taxonomy" id="1462440"/>
    <lineage>
        <taxon>Bacteria</taxon>
        <taxon>Pseudomonadati</taxon>
        <taxon>Pseudomonadota</taxon>
        <taxon>Betaproteobacteria</taxon>
        <taxon>Burkholderiales</taxon>
        <taxon>Oxalobacteraceae</taxon>
        <taxon>Telluria group</taxon>
        <taxon>Pseudoduganella</taxon>
    </lineage>
</organism>
<evidence type="ECO:0008006" key="3">
    <source>
        <dbReference type="Google" id="ProtNLM"/>
    </source>
</evidence>
<dbReference type="EMBL" id="WNLA01000001">
    <property type="protein sequence ID" value="MTW00498.1"/>
    <property type="molecule type" value="Genomic_DNA"/>
</dbReference>
<dbReference type="RefSeq" id="WP_155436930.1">
    <property type="nucleotide sequence ID" value="NZ_WNLA01000001.1"/>
</dbReference>
<protein>
    <recommendedName>
        <fullName evidence="3">Gluconate 2-dehydrogenase subunit 3 family protein</fullName>
    </recommendedName>
</protein>
<dbReference type="Proteomes" id="UP000484015">
    <property type="component" value="Unassembled WGS sequence"/>
</dbReference>
<evidence type="ECO:0000313" key="2">
    <source>
        <dbReference type="Proteomes" id="UP000484015"/>
    </source>
</evidence>
<sequence length="159" mass="17775">MAIVNFVDTGVLSAEQDQMLRVVLDMIIPASDDGRLPSAADVNFFAYVRNNGARAWLQQGLDSIAEECHAAHGVAFAVLDREQQGQLIEKLKRKLFRFFGELGSQVVQCYYQDDRVMAAIGMDPRSPFPLGYFPIDGDLAMLEPVFERGQIYRDCTPTP</sequence>
<dbReference type="InterPro" id="IPR027056">
    <property type="entry name" value="Gluconate_2DH_su3"/>
</dbReference>
<comment type="caution">
    <text evidence="1">The sequence shown here is derived from an EMBL/GenBank/DDBJ whole genome shotgun (WGS) entry which is preliminary data.</text>
</comment>
<accession>A0A6L6PU01</accession>
<keyword evidence="2" id="KW-1185">Reference proteome</keyword>
<reference evidence="1 2" key="1">
    <citation type="submission" date="2019-11" db="EMBL/GenBank/DDBJ databases">
        <title>Type strains purchased from KCTC, JCM and DSMZ.</title>
        <authorList>
            <person name="Lu H."/>
        </authorList>
    </citation>
    <scope>NUCLEOTIDE SEQUENCE [LARGE SCALE GENOMIC DNA]</scope>
    <source>
        <strain evidence="1 2">KCTC 42409</strain>
    </source>
</reference>
<proteinExistence type="predicted"/>
<dbReference type="Pfam" id="PF13618">
    <property type="entry name" value="Gluconate_2-dh3"/>
    <property type="match status" value="1"/>
</dbReference>